<dbReference type="InterPro" id="IPR013325">
    <property type="entry name" value="RNA_pol_sigma_r2"/>
</dbReference>
<dbReference type="AlphaFoldDB" id="A0A1Q6RAM3"/>
<dbReference type="InterPro" id="IPR036388">
    <property type="entry name" value="WH-like_DNA-bd_sf"/>
</dbReference>
<dbReference type="PROSITE" id="PS00715">
    <property type="entry name" value="SIGMA70_1"/>
    <property type="match status" value="1"/>
</dbReference>
<sequence length="211" mass="24149">MLQGYLEELRKTSLLEPEEELELWRRDAAGDEAAHQRLMTAYQPLVFKIASSFRLPEADTMELIQEGMVGLLEAAESYDYKRQVAFSLFASYRIRGSMVDYLRHSTDKGMLYLDSELSKGFTLSDALPSELASPSEVTEQHLLCEKVAQAMDRLPLKEQQVLQGMYLEDRPAQAVADAIDVSLGHVYRLQKQGVRRIRGMLSRFIHEFNKE</sequence>
<evidence type="ECO:0000313" key="1">
    <source>
        <dbReference type="EMBL" id="OLA39395.1"/>
    </source>
</evidence>
<dbReference type="GO" id="GO:0003700">
    <property type="term" value="F:DNA-binding transcription factor activity"/>
    <property type="evidence" value="ECO:0007669"/>
    <property type="project" value="InterPro"/>
</dbReference>
<dbReference type="PANTHER" id="PTHR30385">
    <property type="entry name" value="SIGMA FACTOR F FLAGELLAR"/>
    <property type="match status" value="1"/>
</dbReference>
<dbReference type="InterPro" id="IPR007630">
    <property type="entry name" value="RNA_pol_sigma70_r4"/>
</dbReference>
<dbReference type="SUPFAM" id="SSF88659">
    <property type="entry name" value="Sigma3 and sigma4 domains of RNA polymerase sigma factors"/>
    <property type="match status" value="1"/>
</dbReference>
<dbReference type="Gene3D" id="1.10.10.10">
    <property type="entry name" value="Winged helix-like DNA-binding domain superfamily/Winged helix DNA-binding domain"/>
    <property type="match status" value="1"/>
</dbReference>
<protein>
    <submittedName>
        <fullName evidence="1">Uncharacterized protein</fullName>
    </submittedName>
</protein>
<dbReference type="InterPro" id="IPR014284">
    <property type="entry name" value="RNA_pol_sigma-70_dom"/>
</dbReference>
<dbReference type="Proteomes" id="UP000186777">
    <property type="component" value="Unassembled WGS sequence"/>
</dbReference>
<evidence type="ECO:0000313" key="2">
    <source>
        <dbReference type="Proteomes" id="UP000186777"/>
    </source>
</evidence>
<dbReference type="InterPro" id="IPR000943">
    <property type="entry name" value="RNA_pol_sigma70"/>
</dbReference>
<name>A0A1Q6RAM3_9FIRM</name>
<dbReference type="SUPFAM" id="SSF88946">
    <property type="entry name" value="Sigma2 domain of RNA polymerase sigma factors"/>
    <property type="match status" value="1"/>
</dbReference>
<dbReference type="Pfam" id="PF04542">
    <property type="entry name" value="Sigma70_r2"/>
    <property type="match status" value="1"/>
</dbReference>
<dbReference type="RefSeq" id="WP_009144975.1">
    <property type="nucleotide sequence ID" value="NZ_CABKPS010000021.1"/>
</dbReference>
<dbReference type="Gene3D" id="1.20.120.1810">
    <property type="match status" value="1"/>
</dbReference>
<dbReference type="InterPro" id="IPR007627">
    <property type="entry name" value="RNA_pol_sigma70_r2"/>
</dbReference>
<reference evidence="1 2" key="1">
    <citation type="journal article" date="2016" name="Nat. Biotechnol.">
        <title>Measurement of bacterial replication rates in microbial communities.</title>
        <authorList>
            <person name="Brown C.T."/>
            <person name="Olm M.R."/>
            <person name="Thomas B.C."/>
            <person name="Banfield J.F."/>
        </authorList>
    </citation>
    <scope>NUCLEOTIDE SEQUENCE [LARGE SCALE GENOMIC DNA]</scope>
    <source>
        <strain evidence="1">46_33</strain>
    </source>
</reference>
<dbReference type="STRING" id="626940.BHW43_00420"/>
<dbReference type="Pfam" id="PF04545">
    <property type="entry name" value="Sigma70_r4"/>
    <property type="match status" value="1"/>
</dbReference>
<organism evidence="1 2">
    <name type="scientific">Phascolarctobacterium succinatutens</name>
    <dbReference type="NCBI Taxonomy" id="626940"/>
    <lineage>
        <taxon>Bacteria</taxon>
        <taxon>Bacillati</taxon>
        <taxon>Bacillota</taxon>
        <taxon>Negativicutes</taxon>
        <taxon>Acidaminococcales</taxon>
        <taxon>Acidaminococcaceae</taxon>
        <taxon>Phascolarctobacterium</taxon>
    </lineage>
</organism>
<proteinExistence type="predicted"/>
<dbReference type="GeneID" id="78523542"/>
<dbReference type="GO" id="GO:0006352">
    <property type="term" value="P:DNA-templated transcription initiation"/>
    <property type="evidence" value="ECO:0007669"/>
    <property type="project" value="InterPro"/>
</dbReference>
<dbReference type="NCBIfam" id="TIGR02937">
    <property type="entry name" value="sigma70-ECF"/>
    <property type="match status" value="1"/>
</dbReference>
<accession>A0A1Q6RAM3</accession>
<dbReference type="EMBL" id="MNTG01000001">
    <property type="protein sequence ID" value="OLA39395.1"/>
    <property type="molecule type" value="Genomic_DNA"/>
</dbReference>
<dbReference type="InterPro" id="IPR013324">
    <property type="entry name" value="RNA_pol_sigma_r3/r4-like"/>
</dbReference>
<comment type="caution">
    <text evidence="1">The sequence shown here is derived from an EMBL/GenBank/DDBJ whole genome shotgun (WGS) entry which is preliminary data.</text>
</comment>
<gene>
    <name evidence="1" type="ORF">BHW43_00420</name>
</gene>